<reference evidence="6 7" key="1">
    <citation type="journal article" date="2015" name="Nat. Commun.">
        <title>Outbred genome sequencing and CRISPR/Cas9 gene editing in butterflies.</title>
        <authorList>
            <person name="Li X."/>
            <person name="Fan D."/>
            <person name="Zhang W."/>
            <person name="Liu G."/>
            <person name="Zhang L."/>
            <person name="Zhao L."/>
            <person name="Fang X."/>
            <person name="Chen L."/>
            <person name="Dong Y."/>
            <person name="Chen Y."/>
            <person name="Ding Y."/>
            <person name="Zhao R."/>
            <person name="Feng M."/>
            <person name="Zhu Y."/>
            <person name="Feng Y."/>
            <person name="Jiang X."/>
            <person name="Zhu D."/>
            <person name="Xiang H."/>
            <person name="Feng X."/>
            <person name="Li S."/>
            <person name="Wang J."/>
            <person name="Zhang G."/>
            <person name="Kronforst M.R."/>
            <person name="Wang W."/>
        </authorList>
    </citation>
    <scope>NUCLEOTIDE SEQUENCE [LARGE SCALE GENOMIC DNA]</scope>
    <source>
        <strain evidence="6">Ya'a_city_454_Pm</strain>
        <tissue evidence="6">Whole body</tissue>
    </source>
</reference>
<evidence type="ECO:0000256" key="3">
    <source>
        <dbReference type="SAM" id="MobiDB-lite"/>
    </source>
</evidence>
<dbReference type="Pfam" id="PF00567">
    <property type="entry name" value="TUDOR"/>
    <property type="match status" value="4"/>
</dbReference>
<feature type="compositionally biased region" description="Low complexity" evidence="3">
    <location>
        <begin position="393"/>
        <end position="415"/>
    </location>
</feature>
<feature type="domain" description="B box-type" evidence="4">
    <location>
        <begin position="114"/>
        <end position="159"/>
    </location>
</feature>
<keyword evidence="1" id="KW-0862">Zinc</keyword>
<feature type="domain" description="Tudor" evidence="5">
    <location>
        <begin position="907"/>
        <end position="965"/>
    </location>
</feature>
<keyword evidence="2" id="KW-0175">Coiled coil</keyword>
<dbReference type="PANTHER" id="PTHR16442:SF1">
    <property type="entry name" value="RING FINGER PROTEIN 17"/>
    <property type="match status" value="1"/>
</dbReference>
<keyword evidence="7" id="KW-1185">Reference proteome</keyword>
<feature type="domain" description="Tudor" evidence="5">
    <location>
        <begin position="1454"/>
        <end position="1514"/>
    </location>
</feature>
<evidence type="ECO:0000259" key="5">
    <source>
        <dbReference type="PROSITE" id="PS50304"/>
    </source>
</evidence>
<evidence type="ECO:0000313" key="6">
    <source>
        <dbReference type="EMBL" id="KPJ14099.1"/>
    </source>
</evidence>
<dbReference type="GO" id="GO:0008270">
    <property type="term" value="F:zinc ion binding"/>
    <property type="evidence" value="ECO:0007669"/>
    <property type="project" value="UniProtKB-KW"/>
</dbReference>
<dbReference type="FunFam" id="2.30.30.140:FF:000018">
    <property type="entry name" value="Serine/threonine-protein kinase 31"/>
    <property type="match status" value="2"/>
</dbReference>
<dbReference type="CDD" id="cd19757">
    <property type="entry name" value="Bbox1"/>
    <property type="match status" value="1"/>
</dbReference>
<dbReference type="InterPro" id="IPR000315">
    <property type="entry name" value="Znf_B-box"/>
</dbReference>
<evidence type="ECO:0000259" key="4">
    <source>
        <dbReference type="PROSITE" id="PS50119"/>
    </source>
</evidence>
<gene>
    <name evidence="6" type="ORF">RR48_04451</name>
</gene>
<protein>
    <submittedName>
        <fullName evidence="6">Tudor domain-containing protein 1</fullName>
    </submittedName>
</protein>
<feature type="coiled-coil region" evidence="2">
    <location>
        <begin position="225"/>
        <end position="264"/>
    </location>
</feature>
<dbReference type="PANTHER" id="PTHR16442">
    <property type="entry name" value="RING FINGER PROTEIN 17"/>
    <property type="match status" value="1"/>
</dbReference>
<name>A0A0N1IHH6_PAPMA</name>
<dbReference type="EMBL" id="KQ460544">
    <property type="protein sequence ID" value="KPJ14099.1"/>
    <property type="molecule type" value="Genomic_DNA"/>
</dbReference>
<sequence>MEIQANDAKLMVTNKLKLRQLFPVNIYMLGELSLELLETKDEVYNNNDDDCFLNLTAIIQATETCQGQCLECTKPTTRMCKQCATVLCEVCFNKSHKNFVIFRNHVLQNIEPELSLNNCKVHTEKTLDYYCKDCSKPICMDCLVIGGEKSCKNHNLVSTQEVNEKLLEDLAEICPKVDETYRRLTKTAVDIGHILYNIGNDTGSSELSQIEKEVEQSFSKLSFIVQALKDEAVNKIVQLRTAEKESLENAKKSLAESIKSAKCVLNSVKKSLNVEKIKQANMSLLLEDAKKVVNSPWYLSQNKAEINVVVNEEVCDLLGNFIHLDGETDGTFKLLTTDEIDPNVEIPPPPVAPVFPPELPKDVRVKKNQNKPNIEKNNSKSQTLYTKAPTYHSKSASISSLNSLNSDSSYKSSSNNRDDGLYKPVHQVSPYQENQQPKPLCAGSQELVYISHIVTPHNFYVQRVIHMSMLEELIKEFRNAISLPKPSVNSIAEGKSYLVFNKMDNLWQRCRVNSIDKKDSNKHLYHVFCFDFGSTEVVTIDKLRLLPPARAQTPFPFAINCSLVNCSPLAGAWSSDDALLIQNITDKDYYYHHHHHMPTAGYKPSHSMRSSPFRNNFPPSILSRRSRRAIQFPSGLLPWPSFVDFPSPPGIPDMVCVVNLEKYDVPDANTSDVRVTWARAIVTELPGRGRVRLALPDCGATLVAHWSALRRIEAKFTTLRALATECHLAGVTPLNKKWSPNSVALLHTFRGRPLDLHVDDNRNLCLGVTLYDKTEPEEVVCVNTEMVKYKFAVTIGTFMFNKENILQDCVVTNKLPVDHEKSPQTSKNKTNKIKVLKKTEELPKCTVKKEQLEAKDKGPLRLEAKVLYYQSPSLIYLSLVHQQKTFNTLFENIQKHYSKKKTQGKNNWKVGDKCCTVCRQSQTWRRATILDLQDEDAKVFYSDFACVETVPVATLRELTQEFAAIGYAAMKCHLSGVASADGEDWPSLTKEYLKELLDAYKRVFITKMGNFKDMSMPIEMWVYHTIQGSALEPNTSEWRCLNKKIIEQGLAIPDKSQQDETPNDNADKSDDNMLSFLNVKGSIEEWLQLEPMPTKPLVVQSGSDRSNSSTPECEINFSDDKAKKANTVFISDWMPPEPPQNKEFVGVPTYVDNDGIIYLHEVSQQETLEMIQKALDVRFKNPDPKAKYASWSVGEPCIAMYYLDDKFYRGRILEVNKEASTCLVHYIDYGNDETCNFSNLRKSIALYQLPTQAIKCILNRIEPADKFWDRQTLDYMHKSIVEKKCYIKITGNPIDGIYPIELTYNKLLFNDHLVEFEMAKYSDGSKAVIRRFAPVDNQQIELDESATIETDSAPDYIIEEDDIESANDSYCMESLQGKDWNLLIQEEKEKQMLSGKFLTFKKNTIDDFICNITVINDFKCFELFILHDEAIIKEYEEMFEKLQEYANDMPPLNGIYENKACVAIFNEDGQWYRATILQYSNDTNQIKVKYVDYGNIELVTLAEVREINKEFINLPPLTITATLHDVQVNPAIETSVIAEEYKNTFLDKGPFHVKVINNENDIPSVELRNEKSELVYKDLIENNTFLRSINE</sequence>
<evidence type="ECO:0000256" key="2">
    <source>
        <dbReference type="SAM" id="Coils"/>
    </source>
</evidence>
<evidence type="ECO:0000313" key="7">
    <source>
        <dbReference type="Proteomes" id="UP000053240"/>
    </source>
</evidence>
<dbReference type="PROSITE" id="PS50304">
    <property type="entry name" value="TUDOR"/>
    <property type="match status" value="4"/>
</dbReference>
<dbReference type="CDD" id="cd19756">
    <property type="entry name" value="Bbox2"/>
    <property type="match status" value="1"/>
</dbReference>
<dbReference type="FunCoup" id="A0A0N1IHH6">
    <property type="interactions" value="3"/>
</dbReference>
<organism evidence="6 7">
    <name type="scientific">Papilio machaon</name>
    <name type="common">Old World swallowtail butterfly</name>
    <dbReference type="NCBI Taxonomy" id="76193"/>
    <lineage>
        <taxon>Eukaryota</taxon>
        <taxon>Metazoa</taxon>
        <taxon>Ecdysozoa</taxon>
        <taxon>Arthropoda</taxon>
        <taxon>Hexapoda</taxon>
        <taxon>Insecta</taxon>
        <taxon>Pterygota</taxon>
        <taxon>Neoptera</taxon>
        <taxon>Endopterygota</taxon>
        <taxon>Lepidoptera</taxon>
        <taxon>Glossata</taxon>
        <taxon>Ditrysia</taxon>
        <taxon>Papilionoidea</taxon>
        <taxon>Papilionidae</taxon>
        <taxon>Papilioninae</taxon>
        <taxon>Papilio</taxon>
    </lineage>
</organism>
<dbReference type="SMART" id="SM00336">
    <property type="entry name" value="BBOX"/>
    <property type="match status" value="2"/>
</dbReference>
<dbReference type="GO" id="GO:0005737">
    <property type="term" value="C:cytoplasm"/>
    <property type="evidence" value="ECO:0007669"/>
    <property type="project" value="UniProtKB-ARBA"/>
</dbReference>
<feature type="region of interest" description="Disordered" evidence="3">
    <location>
        <begin position="1051"/>
        <end position="1071"/>
    </location>
</feature>
<keyword evidence="1" id="KW-0479">Metal-binding</keyword>
<dbReference type="InterPro" id="IPR002999">
    <property type="entry name" value="Tudor"/>
</dbReference>
<dbReference type="SUPFAM" id="SSF57845">
    <property type="entry name" value="B-box zinc-binding domain"/>
    <property type="match status" value="1"/>
</dbReference>
<dbReference type="Gene3D" id="2.40.50.90">
    <property type="match status" value="4"/>
</dbReference>
<dbReference type="Proteomes" id="UP000053240">
    <property type="component" value="Unassembled WGS sequence"/>
</dbReference>
<dbReference type="Pfam" id="PF00643">
    <property type="entry name" value="zf-B_box"/>
    <property type="match status" value="1"/>
</dbReference>
<proteinExistence type="predicted"/>
<keyword evidence="1" id="KW-0863">Zinc-finger</keyword>
<dbReference type="SMART" id="SM00333">
    <property type="entry name" value="TUDOR"/>
    <property type="match status" value="5"/>
</dbReference>
<dbReference type="SUPFAM" id="SSF63748">
    <property type="entry name" value="Tudor/PWWP/MBT"/>
    <property type="match status" value="5"/>
</dbReference>
<feature type="region of interest" description="Disordered" evidence="3">
    <location>
        <begin position="364"/>
        <end position="424"/>
    </location>
</feature>
<dbReference type="InParanoid" id="A0A0N1IHH6"/>
<dbReference type="Gene3D" id="2.30.30.140">
    <property type="match status" value="4"/>
</dbReference>
<feature type="domain" description="Tudor" evidence="5">
    <location>
        <begin position="490"/>
        <end position="553"/>
    </location>
</feature>
<evidence type="ECO:0000256" key="1">
    <source>
        <dbReference type="PROSITE-ProRule" id="PRU00024"/>
    </source>
</evidence>
<dbReference type="CDD" id="cd20379">
    <property type="entry name" value="Tudor_dTUD-like"/>
    <property type="match status" value="1"/>
</dbReference>
<feature type="domain" description="Tudor" evidence="5">
    <location>
        <begin position="1190"/>
        <end position="1250"/>
    </location>
</feature>
<dbReference type="PROSITE" id="PS50119">
    <property type="entry name" value="ZF_BBOX"/>
    <property type="match status" value="1"/>
</dbReference>
<accession>A0A0N1IHH6</accession>
<dbReference type="InterPro" id="IPR035437">
    <property type="entry name" value="SNase_OB-fold_sf"/>
</dbReference>
<dbReference type="STRING" id="76193.A0A0N1IHH6"/>
<dbReference type="Gene3D" id="3.30.160.60">
    <property type="entry name" value="Classic Zinc Finger"/>
    <property type="match status" value="1"/>
</dbReference>